<protein>
    <submittedName>
        <fullName evidence="1">Uncharacterized protein</fullName>
    </submittedName>
</protein>
<proteinExistence type="predicted"/>
<dbReference type="Proteomes" id="UP001140087">
    <property type="component" value="Unassembled WGS sequence"/>
</dbReference>
<sequence length="1074" mass="116624">PRRELGAAIAAAAAAAAAAEQSAASDSDGPVERGRSQRRLSRRAGADSETAVAGGRAAQRRRMRQSLGGGGGGDGAGYASSPTESRRLRRGHADSVHASVRLRATDAAEDHGSSGPETGPDPAGRGRRVVPQLLVAGAGSETEGTATPVVPSPPPTVDKPREERSYKEFFPDLNVHMPLVVQLVGGEALAGGGIATPVSSGSEVAAVAQLDFGPGGGKGAQSYAGTPQSAVVVLAPKRPVVALPEARFRRVARERRSRYVRPDGHYIRNVELTEQDLAERVEYDLDQVDQRWLEALNAERAERGAAEVSAKQLEAVVDHMEKEWFDLVKDTQRAISAMQQERLAAEESTCAICGEDECDNTNAIVFCDGCNMAVHQDCYGVPYIPEGQWLCRRCMLSPAKDVACVLCPQRGGAFKKTTTNKWAHVLCALWIPEVGIANSVYMEPIDGVDQIPRSRWRLYCHLCHRRNGACIQCSHRQCVTAFHATCARRAGLSMAVRADRRSGEPVFRAFCERHTPSGHVAPIDVTAPLRHAEVRRRPSAADGAGVRPAPAVVASADAEARALLAQAAAGDEAASLRLTMRTLNPDVPVLNEYVVTRVAARVAGRLGGQQQRQQLAAAVARYWALKRRERHGAPLLKRLHLEPWTASATQHRAQEVAEDQCQGVVRRVRTDLERVRLLVESVRRREREKLRRARLQIDYLRRIVAPLAHELLPLLDELIDQRDPRGVLARPVTPEDAPDYHLVIKEPMDFGTMRAKLLDGAYPALPDFERDLELVVSNCMRYNKPTTYYYRLATRIKAHIARLLDDVRPRIAALPIDPVSGCLMVPLSPEIFTLNLDMPAPPSPLLEAPGGTGVGEPRATAAAEPRETAADVEAANGPGEAQTAVVSEEPKDTPSRPLTRSRDAGSTARLPATDPVRRRRLTLFEQLSLPPPDSRQKVRGRLADPGAAAAGTTNVLKTRLRASSQTPVARRRTRASGAAAAAVRPETPTGKRKREVRTIPTAERLGEDPGAYPTGTAVWAKMESYPWFPAETCDPAAAAVPDSVRTMARQSEDTALVQFFAAPPAARQWRWLSP</sequence>
<keyword evidence="2" id="KW-1185">Reference proteome</keyword>
<comment type="caution">
    <text evidence="1">The sequence shown here is derived from an EMBL/GenBank/DDBJ whole genome shotgun (WGS) entry which is preliminary data.</text>
</comment>
<accession>A0ACC1L176</accession>
<evidence type="ECO:0000313" key="1">
    <source>
        <dbReference type="EMBL" id="KAJ2798888.1"/>
    </source>
</evidence>
<evidence type="ECO:0000313" key="2">
    <source>
        <dbReference type="Proteomes" id="UP001140087"/>
    </source>
</evidence>
<organism evidence="1 2">
    <name type="scientific">Coemansia helicoidea</name>
    <dbReference type="NCBI Taxonomy" id="1286919"/>
    <lineage>
        <taxon>Eukaryota</taxon>
        <taxon>Fungi</taxon>
        <taxon>Fungi incertae sedis</taxon>
        <taxon>Zoopagomycota</taxon>
        <taxon>Kickxellomycotina</taxon>
        <taxon>Kickxellomycetes</taxon>
        <taxon>Kickxellales</taxon>
        <taxon>Kickxellaceae</taxon>
        <taxon>Coemansia</taxon>
    </lineage>
</organism>
<feature type="non-terminal residue" evidence="1">
    <location>
        <position position="1"/>
    </location>
</feature>
<feature type="non-terminal residue" evidence="1">
    <location>
        <position position="1074"/>
    </location>
</feature>
<dbReference type="EMBL" id="JANBUN010001265">
    <property type="protein sequence ID" value="KAJ2798888.1"/>
    <property type="molecule type" value="Genomic_DNA"/>
</dbReference>
<reference evidence="1" key="1">
    <citation type="submission" date="2022-07" db="EMBL/GenBank/DDBJ databases">
        <title>Phylogenomic reconstructions and comparative analyses of Kickxellomycotina fungi.</title>
        <authorList>
            <person name="Reynolds N.K."/>
            <person name="Stajich J.E."/>
            <person name="Barry K."/>
            <person name="Grigoriev I.V."/>
            <person name="Crous P."/>
            <person name="Smith M.E."/>
        </authorList>
    </citation>
    <scope>NUCLEOTIDE SEQUENCE</scope>
    <source>
        <strain evidence="1">BCRC 34780</strain>
    </source>
</reference>
<name>A0ACC1L176_9FUNG</name>
<gene>
    <name evidence="1" type="ORF">H4R21_003749</name>
</gene>